<organism evidence="4 5">
    <name type="scientific">Paenibacillus albilobatus</name>
    <dbReference type="NCBI Taxonomy" id="2716884"/>
    <lineage>
        <taxon>Bacteria</taxon>
        <taxon>Bacillati</taxon>
        <taxon>Bacillota</taxon>
        <taxon>Bacilli</taxon>
        <taxon>Bacillales</taxon>
        <taxon>Paenibacillaceae</taxon>
        <taxon>Paenibacillus</taxon>
    </lineage>
</organism>
<dbReference type="InterPro" id="IPR050768">
    <property type="entry name" value="UPF0353/GerABKA_families"/>
</dbReference>
<evidence type="ECO:0000256" key="1">
    <source>
        <dbReference type="ARBA" id="ARBA00005278"/>
    </source>
</evidence>
<dbReference type="InterPro" id="IPR004995">
    <property type="entry name" value="Spore_Ger"/>
</dbReference>
<evidence type="ECO:0000313" key="4">
    <source>
        <dbReference type="EMBL" id="GIO29490.1"/>
    </source>
</evidence>
<keyword evidence="5" id="KW-1185">Reference proteome</keyword>
<dbReference type="PIRSF" id="PIRSF005690">
    <property type="entry name" value="GerBA"/>
    <property type="match status" value="1"/>
</dbReference>
<feature type="transmembrane region" description="Helical" evidence="3">
    <location>
        <begin position="389"/>
        <end position="407"/>
    </location>
</feature>
<proteinExistence type="inferred from homology"/>
<dbReference type="RefSeq" id="WP_236575372.1">
    <property type="nucleotide sequence ID" value="NZ_BORQ01000001.1"/>
</dbReference>
<keyword evidence="2 3" id="KW-0472">Membrane</keyword>
<keyword evidence="3" id="KW-1133">Transmembrane helix</keyword>
<reference evidence="4" key="1">
    <citation type="submission" date="2021-03" db="EMBL/GenBank/DDBJ databases">
        <title>Antimicrobial resistance genes in bacteria isolated from Japanese honey, and their potential for conferring macrolide and lincosamide resistance in the American foulbrood pathogen Paenibacillus larvae.</title>
        <authorList>
            <person name="Okamoto M."/>
            <person name="Kumagai M."/>
            <person name="Kanamori H."/>
            <person name="Takamatsu D."/>
        </authorList>
    </citation>
    <scope>NUCLEOTIDE SEQUENCE</scope>
    <source>
        <strain evidence="4">J2TS6</strain>
    </source>
</reference>
<dbReference type="PANTHER" id="PTHR22550:SF5">
    <property type="entry name" value="LEUCINE ZIPPER PROTEIN 4"/>
    <property type="match status" value="1"/>
</dbReference>
<evidence type="ECO:0000256" key="3">
    <source>
        <dbReference type="SAM" id="Phobius"/>
    </source>
</evidence>
<name>A0A919XEF2_9BACL</name>
<feature type="transmembrane region" description="Helical" evidence="3">
    <location>
        <begin position="413"/>
        <end position="441"/>
    </location>
</feature>
<dbReference type="GO" id="GO:0009847">
    <property type="term" value="P:spore germination"/>
    <property type="evidence" value="ECO:0007669"/>
    <property type="project" value="InterPro"/>
</dbReference>
<dbReference type="Pfam" id="PF03323">
    <property type="entry name" value="GerA"/>
    <property type="match status" value="1"/>
</dbReference>
<evidence type="ECO:0000256" key="2">
    <source>
        <dbReference type="ARBA" id="ARBA00023136"/>
    </source>
</evidence>
<accession>A0A919XEF2</accession>
<keyword evidence="3" id="KW-0812">Transmembrane</keyword>
<evidence type="ECO:0000313" key="5">
    <source>
        <dbReference type="Proteomes" id="UP000679779"/>
    </source>
</evidence>
<comment type="similarity">
    <text evidence="1">Belongs to the GerABKA family.</text>
</comment>
<comment type="caution">
    <text evidence="4">The sequence shown here is derived from an EMBL/GenBank/DDBJ whole genome shotgun (WGS) entry which is preliminary data.</text>
</comment>
<sequence length="495" mass="54881">MTKSESKSEKTVWTMSKIQNLFAKSFDVVIRSYRLDKESASSEVVLVYASGLADSAQISQVVLPELQDMHRESGFFLQQNGEMYSKLAMDEMKEPVSEQDIEDTLFQGGLIILIPLTNKMYTLDICNAPKRAPEESNVEISIKGPKDGFTEDFITNIALIRKRIRSNTLCCEELILGRRSRTRVALMYIDDIISPNILEEARKRLKKIDIDAIYSINQLEEFLADSKFSLFPLMDFSGRPDYVIASLINGRFVVVIDGVPMALIGPATLSLQMKSPEDVQFNYIYVSFVRFIRLLSLIITIGLPAFWVSLTAFHQDQIPFRLMATIATSRMGLPLSAQMELFEMLILLEIFREAGIRLPSAIGQTLTVIGGLIIGDAAIRAGLVSPSSVVVGAITAVASATLVNQTLSSVVSFIRFLLFFVSCILGMYGMILGGILLIAYVSRLRSFGVPYLSPVSPVIPKDVLLSLLRSPWKALRKKPSSLSTVDSDHHGESPA</sequence>
<protein>
    <submittedName>
        <fullName evidence="4">Spore germination protein KA</fullName>
    </submittedName>
</protein>
<gene>
    <name evidence="4" type="primary">gerKA</name>
    <name evidence="4" type="ORF">J2TS6_06310</name>
</gene>
<dbReference type="Proteomes" id="UP000679779">
    <property type="component" value="Unassembled WGS sequence"/>
</dbReference>
<dbReference type="GO" id="GO:0016020">
    <property type="term" value="C:membrane"/>
    <property type="evidence" value="ECO:0007669"/>
    <property type="project" value="InterPro"/>
</dbReference>
<feature type="transmembrane region" description="Helical" evidence="3">
    <location>
        <begin position="291"/>
        <end position="313"/>
    </location>
</feature>
<feature type="transmembrane region" description="Helical" evidence="3">
    <location>
        <begin position="252"/>
        <end position="271"/>
    </location>
</feature>
<dbReference type="PANTHER" id="PTHR22550">
    <property type="entry name" value="SPORE GERMINATION PROTEIN"/>
    <property type="match status" value="1"/>
</dbReference>
<dbReference type="AlphaFoldDB" id="A0A919XEF2"/>
<dbReference type="EMBL" id="BORQ01000001">
    <property type="protein sequence ID" value="GIO29490.1"/>
    <property type="molecule type" value="Genomic_DNA"/>
</dbReference>